<sequence length="115" mass="12905">MLPKPSAIYPVPLNYACELAERAGLPSEATFIEPTSLVGLVCASERDAIYFLLHFNDAQRWPAADPDVFLMIVPVSDEVQDWINENPHSGDLIDMVAIEFQSASDLRRFEKALWP</sequence>
<organism evidence="1 2">
    <name type="scientific">Microvirga splendida</name>
    <dbReference type="NCBI Taxonomy" id="2795727"/>
    <lineage>
        <taxon>Bacteria</taxon>
        <taxon>Pseudomonadati</taxon>
        <taxon>Pseudomonadota</taxon>
        <taxon>Alphaproteobacteria</taxon>
        <taxon>Hyphomicrobiales</taxon>
        <taxon>Methylobacteriaceae</taxon>
        <taxon>Microvirga</taxon>
    </lineage>
</organism>
<comment type="caution">
    <text evidence="1">The sequence shown here is derived from an EMBL/GenBank/DDBJ whole genome shotgun (WGS) entry which is preliminary data.</text>
</comment>
<evidence type="ECO:0000313" key="2">
    <source>
        <dbReference type="Proteomes" id="UP000620670"/>
    </source>
</evidence>
<name>A0ABS0XVH4_9HYPH</name>
<proteinExistence type="predicted"/>
<dbReference type="Proteomes" id="UP000620670">
    <property type="component" value="Unassembled WGS sequence"/>
</dbReference>
<protein>
    <submittedName>
        <fullName evidence="1">Uncharacterized protein</fullName>
    </submittedName>
</protein>
<evidence type="ECO:0000313" key="1">
    <source>
        <dbReference type="EMBL" id="MBJ6124044.1"/>
    </source>
</evidence>
<dbReference type="RefSeq" id="WP_199046021.1">
    <property type="nucleotide sequence ID" value="NZ_JAELXT010000001.1"/>
</dbReference>
<dbReference type="EMBL" id="JAELXT010000001">
    <property type="protein sequence ID" value="MBJ6124044.1"/>
    <property type="molecule type" value="Genomic_DNA"/>
</dbReference>
<accession>A0ABS0XVH4</accession>
<reference evidence="2" key="1">
    <citation type="submission" date="2020-12" db="EMBL/GenBank/DDBJ databases">
        <title>Hymenobacter sp.</title>
        <authorList>
            <person name="Kim M.K."/>
        </authorList>
    </citation>
    <scope>NUCLEOTIDE SEQUENCE [LARGE SCALE GENOMIC DNA]</scope>
    <source>
        <strain evidence="2">BT325</strain>
    </source>
</reference>
<gene>
    <name evidence="1" type="ORF">JAO75_01365</name>
</gene>
<keyword evidence="2" id="KW-1185">Reference proteome</keyword>